<dbReference type="GeneID" id="5036921"/>
<sequence length="199" mass="23886">MMVKKQNEKLQSFSQIFLDFQRVSDQQHYRNQSSLNNVTMAMLKVNQNKKDQIVKLKNQLLSSHLSPDIQKLYLQSQKIEIQQQTTRKRLQLRKRNRQHYYLFKRRSKQQKNNHLKAHLGDFITSFQVIFSLDHQLGEIFKLGIKVSKICLHIIRIKIMKMIQQALYLKEMEIKFLKNKNLYVKVNTVHNTLMTTMINL</sequence>
<dbReference type="Proteomes" id="UP000000600">
    <property type="component" value="Unassembled WGS sequence"/>
</dbReference>
<evidence type="ECO:0000313" key="2">
    <source>
        <dbReference type="Proteomes" id="UP000000600"/>
    </source>
</evidence>
<dbReference type="HOGENOM" id="CLU_1374576_0_0_1"/>
<organism evidence="1 2">
    <name type="scientific">Paramecium tetraurelia</name>
    <dbReference type="NCBI Taxonomy" id="5888"/>
    <lineage>
        <taxon>Eukaryota</taxon>
        <taxon>Sar</taxon>
        <taxon>Alveolata</taxon>
        <taxon>Ciliophora</taxon>
        <taxon>Intramacronucleata</taxon>
        <taxon>Oligohymenophorea</taxon>
        <taxon>Peniculida</taxon>
        <taxon>Parameciidae</taxon>
        <taxon>Paramecium</taxon>
    </lineage>
</organism>
<dbReference type="InParanoid" id="A0DL22"/>
<proteinExistence type="predicted"/>
<dbReference type="KEGG" id="ptm:GSPATT00018056001"/>
<dbReference type="AlphaFoldDB" id="A0DL22"/>
<keyword evidence="2" id="KW-1185">Reference proteome</keyword>
<evidence type="ECO:0008006" key="3">
    <source>
        <dbReference type="Google" id="ProtNLM"/>
    </source>
</evidence>
<evidence type="ECO:0000313" key="1">
    <source>
        <dbReference type="EMBL" id="CAK83739.1"/>
    </source>
</evidence>
<name>A0DL22_PARTE</name>
<dbReference type="RefSeq" id="XP_001451136.1">
    <property type="nucleotide sequence ID" value="XM_001451099.1"/>
</dbReference>
<accession>A0DL22</accession>
<protein>
    <recommendedName>
        <fullName evidence="3">Transmembrane protein</fullName>
    </recommendedName>
</protein>
<gene>
    <name evidence="1" type="ORF">GSPATT00018056001</name>
</gene>
<reference evidence="1 2" key="1">
    <citation type="journal article" date="2006" name="Nature">
        <title>Global trends of whole-genome duplications revealed by the ciliate Paramecium tetraurelia.</title>
        <authorList>
            <consortium name="Genoscope"/>
            <person name="Aury J.-M."/>
            <person name="Jaillon O."/>
            <person name="Duret L."/>
            <person name="Noel B."/>
            <person name="Jubin C."/>
            <person name="Porcel B.M."/>
            <person name="Segurens B."/>
            <person name="Daubin V."/>
            <person name="Anthouard V."/>
            <person name="Aiach N."/>
            <person name="Arnaiz O."/>
            <person name="Billaut A."/>
            <person name="Beisson J."/>
            <person name="Blanc I."/>
            <person name="Bouhouche K."/>
            <person name="Camara F."/>
            <person name="Duharcourt S."/>
            <person name="Guigo R."/>
            <person name="Gogendeau D."/>
            <person name="Katinka M."/>
            <person name="Keller A.-M."/>
            <person name="Kissmehl R."/>
            <person name="Klotz C."/>
            <person name="Koll F."/>
            <person name="Le Moue A."/>
            <person name="Lepere C."/>
            <person name="Malinsky S."/>
            <person name="Nowacki M."/>
            <person name="Nowak J.K."/>
            <person name="Plattner H."/>
            <person name="Poulain J."/>
            <person name="Ruiz F."/>
            <person name="Serrano V."/>
            <person name="Zagulski M."/>
            <person name="Dessen P."/>
            <person name="Betermier M."/>
            <person name="Weissenbach J."/>
            <person name="Scarpelli C."/>
            <person name="Schachter V."/>
            <person name="Sperling L."/>
            <person name="Meyer E."/>
            <person name="Cohen J."/>
            <person name="Wincker P."/>
        </authorList>
    </citation>
    <scope>NUCLEOTIDE SEQUENCE [LARGE SCALE GENOMIC DNA]</scope>
    <source>
        <strain evidence="1 2">Stock d4-2</strain>
    </source>
</reference>
<dbReference type="EMBL" id="CT868485">
    <property type="protein sequence ID" value="CAK83739.1"/>
    <property type="molecule type" value="Genomic_DNA"/>
</dbReference>